<evidence type="ECO:0000313" key="3">
    <source>
        <dbReference type="EMBL" id="KAJ2002215.1"/>
    </source>
</evidence>
<evidence type="ECO:0000259" key="2">
    <source>
        <dbReference type="PROSITE" id="PS50897"/>
    </source>
</evidence>
<dbReference type="OrthoDB" id="2415936at2759"/>
<dbReference type="SMART" id="SM00668">
    <property type="entry name" value="CTLH"/>
    <property type="match status" value="1"/>
</dbReference>
<evidence type="ECO:0000256" key="1">
    <source>
        <dbReference type="SAM" id="MobiDB-lite"/>
    </source>
</evidence>
<accession>A0A9W8EHD6</accession>
<organism evidence="3 4">
    <name type="scientific">Coemansia thaxteri</name>
    <dbReference type="NCBI Taxonomy" id="2663907"/>
    <lineage>
        <taxon>Eukaryota</taxon>
        <taxon>Fungi</taxon>
        <taxon>Fungi incertae sedis</taxon>
        <taxon>Zoopagomycota</taxon>
        <taxon>Kickxellomycotina</taxon>
        <taxon>Kickxellomycetes</taxon>
        <taxon>Kickxellales</taxon>
        <taxon>Kickxellaceae</taxon>
        <taxon>Coemansia</taxon>
    </lineage>
</organism>
<gene>
    <name evidence="3" type="ORF">H4R26_003723</name>
</gene>
<dbReference type="SMART" id="SM00757">
    <property type="entry name" value="CRA"/>
    <property type="match status" value="1"/>
</dbReference>
<proteinExistence type="predicted"/>
<dbReference type="InterPro" id="IPR006594">
    <property type="entry name" value="LisH"/>
</dbReference>
<feature type="domain" description="CTLH" evidence="2">
    <location>
        <begin position="66"/>
        <end position="123"/>
    </location>
</feature>
<sequence length="250" mass="27788">MTMSTSSSSKQNISLEEWESKMAEVPIAKSDLNQLIMNYLIIEGYKDAAEKFSEESGQHSSVDLGSIEERMQIRFAVQNGDIKTAIERVNDLNPDILDTDPRLYFHLQQQHLIELIRQGNAEEALEFAQEELAPHGEEHPELLRELEKTMALLAFDAAGTRSPLAELLDFAHRQKTANELNAALLAAHSQPREPKLPALLQLLAWTQEQLDEKANYPRITNIVSAVLEDQRPPPKDAAGAAATGGGTQRA</sequence>
<dbReference type="Pfam" id="PF08513">
    <property type="entry name" value="LisH"/>
    <property type="match status" value="1"/>
</dbReference>
<protein>
    <recommendedName>
        <fullName evidence="2">CTLH domain-containing protein</fullName>
    </recommendedName>
</protein>
<dbReference type="PROSITE" id="PS50897">
    <property type="entry name" value="CTLH"/>
    <property type="match status" value="1"/>
</dbReference>
<name>A0A9W8EHD6_9FUNG</name>
<dbReference type="InterPro" id="IPR013144">
    <property type="entry name" value="CRA_dom"/>
</dbReference>
<dbReference type="PANTHER" id="PTHR12864">
    <property type="entry name" value="RAN BINDING PROTEIN 9-RELATED"/>
    <property type="match status" value="1"/>
</dbReference>
<dbReference type="Pfam" id="PF10607">
    <property type="entry name" value="CTLH"/>
    <property type="match status" value="1"/>
</dbReference>
<keyword evidence="4" id="KW-1185">Reference proteome</keyword>
<dbReference type="InterPro" id="IPR006595">
    <property type="entry name" value="CTLH_C"/>
</dbReference>
<dbReference type="SMART" id="SM00667">
    <property type="entry name" value="LisH"/>
    <property type="match status" value="1"/>
</dbReference>
<dbReference type="AlphaFoldDB" id="A0A9W8EHD6"/>
<reference evidence="3" key="1">
    <citation type="submission" date="2022-07" db="EMBL/GenBank/DDBJ databases">
        <title>Phylogenomic reconstructions and comparative analyses of Kickxellomycotina fungi.</title>
        <authorList>
            <person name="Reynolds N.K."/>
            <person name="Stajich J.E."/>
            <person name="Barry K."/>
            <person name="Grigoriev I.V."/>
            <person name="Crous P."/>
            <person name="Smith M.E."/>
        </authorList>
    </citation>
    <scope>NUCLEOTIDE SEQUENCE</scope>
    <source>
        <strain evidence="3">IMI 214461</strain>
    </source>
</reference>
<dbReference type="Proteomes" id="UP001150907">
    <property type="component" value="Unassembled WGS sequence"/>
</dbReference>
<feature type="region of interest" description="Disordered" evidence="1">
    <location>
        <begin position="227"/>
        <end position="250"/>
    </location>
</feature>
<dbReference type="InterPro" id="IPR050618">
    <property type="entry name" value="Ubq-SigPath_Reg"/>
</dbReference>
<comment type="caution">
    <text evidence="3">The sequence shown here is derived from an EMBL/GenBank/DDBJ whole genome shotgun (WGS) entry which is preliminary data.</text>
</comment>
<dbReference type="EMBL" id="JANBQF010000324">
    <property type="protein sequence ID" value="KAJ2002215.1"/>
    <property type="molecule type" value="Genomic_DNA"/>
</dbReference>
<dbReference type="PROSITE" id="PS50896">
    <property type="entry name" value="LISH"/>
    <property type="match status" value="1"/>
</dbReference>
<evidence type="ECO:0000313" key="4">
    <source>
        <dbReference type="Proteomes" id="UP001150907"/>
    </source>
</evidence>
<dbReference type="InterPro" id="IPR024964">
    <property type="entry name" value="CTLH/CRA"/>
</dbReference>